<dbReference type="InterPro" id="IPR036061">
    <property type="entry name" value="CheW-like_dom_sf"/>
</dbReference>
<dbReference type="InterPro" id="IPR037006">
    <property type="entry name" value="CheA-like_homodim_sf"/>
</dbReference>
<feature type="coiled-coil region" evidence="8">
    <location>
        <begin position="431"/>
        <end position="462"/>
    </location>
</feature>
<sequence length="938" mass="102812">MQNSELLESFIQEAGEVMTGLEAGVARLQATPGQPFALEDMEQLSVLAHRMRGTAGLYGYPQLSTLSGLMERLLDARPNLEGEHRSRFLALLNTINSVLRGGLASLQRGGSDRDLGLIFTRQGGTALLQGLVQEVPGEFQMRNARHLPQHRADLLEEEEPGTEALPQGLEGELRQFVKENSEVWEYFAPEVQEHLGNLRSEFEKGEQADLNVMFRAAHTIKGSSFMVGLNPLGHFAHRMEDLLGALRGDAVPNNAEVQRTLNASVDLMDDLTRVAEGADLNVQARHDELLAGLQALATGQVAAPAAPAQVADTAATVSAPVNSSVRVPAQRLEDLLEQVSEVVTARARMTRLMKRLDDLQGGMQASQQRFQRTVRDFEERYLNPDMVRVQDDTGASMGSGNLTEQFAELEFDSYNDLNILSRSITELSADFAEVRRNLSDTVAELNEENEKLGKLVRQLRVDVSQTSRVPFTQASTRLRRWARQQNLPFDLHVEGEDVQLESNLLQRIVDPLLHLLTNAVYHGLQGGQTPAETRLAQGKPERGQVWLRAETKENFIDITVADDGQGLNLARIRERALERGLRSAQELDQMTDSDLSRLILLPGLSTAEAVGNVTGRGVGMDVVATAVRALGGELLIQSEQNVGTAFTLRLPITQRILDVLKVDLGDENVAAFPVSSVQAIRDIPLDQADQAEDVHGTLHVNFLGEQVPVVDARVMWGVDVTDAVHSETSSRLVFLNTIAGLVAVRVAEFGSIEEVSVTPPTGLLAKLDYLAGTTVSATGEALPLLEPLGLSRLARRPELWLDSSAATETRTSRRVLLVDDSLSVRRLVGRMLERGGLTVETANDGQEALDKLQLDDTFDAVITDLEMPRMNGYELISALRARAQNARTPILVMTTRAGDKHQRLAFQLGANDYFTKPVNEALLLRRLGSLLSAPQALA</sequence>
<name>A0ABV8ABK6_9DEIO</name>
<dbReference type="SUPFAM" id="SSF47226">
    <property type="entry name" value="Histidine-containing phosphotransfer domain, HPT domain"/>
    <property type="match status" value="2"/>
</dbReference>
<feature type="domain" description="Histidine kinase" evidence="9">
    <location>
        <begin position="408"/>
        <end position="654"/>
    </location>
</feature>
<evidence type="ECO:0000259" key="9">
    <source>
        <dbReference type="PROSITE" id="PS50109"/>
    </source>
</evidence>
<dbReference type="PROSITE" id="PS50109">
    <property type="entry name" value="HIS_KIN"/>
    <property type="match status" value="1"/>
</dbReference>
<keyword evidence="3 7" id="KW-0597">Phosphoprotein</keyword>
<feature type="modified residue" description="Phosphohistidine" evidence="6">
    <location>
        <position position="49"/>
    </location>
</feature>
<dbReference type="Proteomes" id="UP001595748">
    <property type="component" value="Unassembled WGS sequence"/>
</dbReference>
<dbReference type="PROSITE" id="PS50110">
    <property type="entry name" value="RESPONSE_REGULATORY"/>
    <property type="match status" value="1"/>
</dbReference>
<dbReference type="SUPFAM" id="SSF47384">
    <property type="entry name" value="Homodimeric domain of signal transducing histidine kinase"/>
    <property type="match status" value="1"/>
</dbReference>
<dbReference type="PANTHER" id="PTHR43395">
    <property type="entry name" value="SENSOR HISTIDINE KINASE CHEA"/>
    <property type="match status" value="1"/>
</dbReference>
<feature type="domain" description="CheW-like" evidence="11">
    <location>
        <begin position="656"/>
        <end position="796"/>
    </location>
</feature>
<keyword evidence="8" id="KW-0175">Coiled coil</keyword>
<comment type="caution">
    <text evidence="13">The sequence shown here is derived from an EMBL/GenBank/DDBJ whole genome shotgun (WGS) entry which is preliminary data.</text>
</comment>
<dbReference type="SUPFAM" id="SSF52172">
    <property type="entry name" value="CheY-like"/>
    <property type="match status" value="1"/>
</dbReference>
<evidence type="ECO:0000256" key="5">
    <source>
        <dbReference type="ARBA" id="ARBA00022777"/>
    </source>
</evidence>
<dbReference type="Gene3D" id="1.10.287.560">
    <property type="entry name" value="Histidine kinase CheA-like, homodimeric domain"/>
    <property type="match status" value="1"/>
</dbReference>
<evidence type="ECO:0000256" key="2">
    <source>
        <dbReference type="ARBA" id="ARBA00012438"/>
    </source>
</evidence>
<dbReference type="Gene3D" id="1.20.120.160">
    <property type="entry name" value="HPT domain"/>
    <property type="match status" value="2"/>
</dbReference>
<dbReference type="SMART" id="SM00260">
    <property type="entry name" value="CheW"/>
    <property type="match status" value="1"/>
</dbReference>
<gene>
    <name evidence="13" type="ORF">ACFOPQ_18275</name>
</gene>
<dbReference type="SMART" id="SM00073">
    <property type="entry name" value="HPT"/>
    <property type="match status" value="2"/>
</dbReference>
<dbReference type="InterPro" id="IPR036890">
    <property type="entry name" value="HATPase_C_sf"/>
</dbReference>
<dbReference type="RefSeq" id="WP_380080656.1">
    <property type="nucleotide sequence ID" value="NZ_JBHRZF010000212.1"/>
</dbReference>
<dbReference type="SMART" id="SM00448">
    <property type="entry name" value="REC"/>
    <property type="match status" value="1"/>
</dbReference>
<dbReference type="CDD" id="cd00156">
    <property type="entry name" value="REC"/>
    <property type="match status" value="1"/>
</dbReference>
<dbReference type="Pfam" id="PF01627">
    <property type="entry name" value="Hpt"/>
    <property type="match status" value="2"/>
</dbReference>
<feature type="domain" description="HPt" evidence="12">
    <location>
        <begin position="1"/>
        <end position="106"/>
    </location>
</feature>
<protein>
    <recommendedName>
        <fullName evidence="2">histidine kinase</fullName>
        <ecNumber evidence="2">2.7.13.3</ecNumber>
    </recommendedName>
</protein>
<dbReference type="SUPFAM" id="SSF55874">
    <property type="entry name" value="ATPase domain of HSP90 chaperone/DNA topoisomerase II/histidine kinase"/>
    <property type="match status" value="1"/>
</dbReference>
<dbReference type="InterPro" id="IPR001789">
    <property type="entry name" value="Sig_transdc_resp-reg_receiver"/>
</dbReference>
<comment type="catalytic activity">
    <reaction evidence="1">
        <text>ATP + protein L-histidine = ADP + protein N-phospho-L-histidine.</text>
        <dbReference type="EC" id="2.7.13.3"/>
    </reaction>
</comment>
<dbReference type="InterPro" id="IPR003594">
    <property type="entry name" value="HATPase_dom"/>
</dbReference>
<keyword evidence="14" id="KW-1185">Reference proteome</keyword>
<accession>A0ABV8ABK6</accession>
<evidence type="ECO:0000259" key="10">
    <source>
        <dbReference type="PROSITE" id="PS50110"/>
    </source>
</evidence>
<dbReference type="PROSITE" id="PS50851">
    <property type="entry name" value="CHEW"/>
    <property type="match status" value="1"/>
</dbReference>
<dbReference type="Pfam" id="PF01584">
    <property type="entry name" value="CheW"/>
    <property type="match status" value="1"/>
</dbReference>
<evidence type="ECO:0000259" key="12">
    <source>
        <dbReference type="PROSITE" id="PS50894"/>
    </source>
</evidence>
<evidence type="ECO:0000256" key="6">
    <source>
        <dbReference type="PROSITE-ProRule" id="PRU00110"/>
    </source>
</evidence>
<dbReference type="SUPFAM" id="SSF50341">
    <property type="entry name" value="CheW-like"/>
    <property type="match status" value="1"/>
</dbReference>
<dbReference type="Pfam" id="PF02895">
    <property type="entry name" value="H-kinase_dim"/>
    <property type="match status" value="1"/>
</dbReference>
<organism evidence="13 14">
    <name type="scientific">Deinococcus antarcticus</name>
    <dbReference type="NCBI Taxonomy" id="1298767"/>
    <lineage>
        <taxon>Bacteria</taxon>
        <taxon>Thermotogati</taxon>
        <taxon>Deinococcota</taxon>
        <taxon>Deinococci</taxon>
        <taxon>Deinococcales</taxon>
        <taxon>Deinococcaceae</taxon>
        <taxon>Deinococcus</taxon>
    </lineage>
</organism>
<evidence type="ECO:0000313" key="14">
    <source>
        <dbReference type="Proteomes" id="UP001595748"/>
    </source>
</evidence>
<dbReference type="EC" id="2.7.13.3" evidence="2"/>
<feature type="modified residue" description="4-aspartylphosphate" evidence="7">
    <location>
        <position position="864"/>
    </location>
</feature>
<evidence type="ECO:0000256" key="8">
    <source>
        <dbReference type="SAM" id="Coils"/>
    </source>
</evidence>
<dbReference type="SMART" id="SM01231">
    <property type="entry name" value="H-kinase_dim"/>
    <property type="match status" value="1"/>
</dbReference>
<dbReference type="InterPro" id="IPR002545">
    <property type="entry name" value="CheW-lke_dom"/>
</dbReference>
<dbReference type="Gene3D" id="3.30.565.10">
    <property type="entry name" value="Histidine kinase-like ATPase, C-terminal domain"/>
    <property type="match status" value="1"/>
</dbReference>
<dbReference type="InterPro" id="IPR004105">
    <property type="entry name" value="CheA-like_dim"/>
</dbReference>
<dbReference type="InterPro" id="IPR036641">
    <property type="entry name" value="HPT_dom_sf"/>
</dbReference>
<feature type="modified residue" description="Phosphohistidine" evidence="6">
    <location>
        <position position="218"/>
    </location>
</feature>
<dbReference type="PRINTS" id="PR00344">
    <property type="entry name" value="BCTRLSENSOR"/>
</dbReference>
<proteinExistence type="predicted"/>
<dbReference type="InterPro" id="IPR051315">
    <property type="entry name" value="Bact_Chemotaxis_CheA"/>
</dbReference>
<dbReference type="InterPro" id="IPR005467">
    <property type="entry name" value="His_kinase_dom"/>
</dbReference>
<evidence type="ECO:0000259" key="11">
    <source>
        <dbReference type="PROSITE" id="PS50851"/>
    </source>
</evidence>
<feature type="domain" description="Response regulatory" evidence="10">
    <location>
        <begin position="814"/>
        <end position="931"/>
    </location>
</feature>
<feature type="domain" description="HPt" evidence="12">
    <location>
        <begin position="176"/>
        <end position="278"/>
    </location>
</feature>
<dbReference type="PANTHER" id="PTHR43395:SF1">
    <property type="entry name" value="CHEMOTAXIS PROTEIN CHEA"/>
    <property type="match status" value="1"/>
</dbReference>
<keyword evidence="5" id="KW-0418">Kinase</keyword>
<dbReference type="PROSITE" id="PS50894">
    <property type="entry name" value="HPT"/>
    <property type="match status" value="2"/>
</dbReference>
<evidence type="ECO:0000313" key="13">
    <source>
        <dbReference type="EMBL" id="MFC3862716.1"/>
    </source>
</evidence>
<evidence type="ECO:0000256" key="1">
    <source>
        <dbReference type="ARBA" id="ARBA00000085"/>
    </source>
</evidence>
<evidence type="ECO:0000256" key="3">
    <source>
        <dbReference type="ARBA" id="ARBA00022553"/>
    </source>
</evidence>
<dbReference type="EMBL" id="JBHRZF010000212">
    <property type="protein sequence ID" value="MFC3862716.1"/>
    <property type="molecule type" value="Genomic_DNA"/>
</dbReference>
<dbReference type="SMART" id="SM00387">
    <property type="entry name" value="HATPase_c"/>
    <property type="match status" value="1"/>
</dbReference>
<dbReference type="InterPro" id="IPR011006">
    <property type="entry name" value="CheY-like_superfamily"/>
</dbReference>
<dbReference type="Pfam" id="PF00072">
    <property type="entry name" value="Response_reg"/>
    <property type="match status" value="1"/>
</dbReference>
<reference evidence="14" key="1">
    <citation type="journal article" date="2019" name="Int. J. Syst. Evol. Microbiol.">
        <title>The Global Catalogue of Microorganisms (GCM) 10K type strain sequencing project: providing services to taxonomists for standard genome sequencing and annotation.</title>
        <authorList>
            <consortium name="The Broad Institute Genomics Platform"/>
            <consortium name="The Broad Institute Genome Sequencing Center for Infectious Disease"/>
            <person name="Wu L."/>
            <person name="Ma J."/>
        </authorList>
    </citation>
    <scope>NUCLEOTIDE SEQUENCE [LARGE SCALE GENOMIC DNA]</scope>
    <source>
        <strain evidence="14">CCTCC AB 2013263</strain>
    </source>
</reference>
<dbReference type="Gene3D" id="3.40.50.2300">
    <property type="match status" value="1"/>
</dbReference>
<dbReference type="InterPro" id="IPR036097">
    <property type="entry name" value="HisK_dim/P_sf"/>
</dbReference>
<dbReference type="CDD" id="cd00088">
    <property type="entry name" value="HPT"/>
    <property type="match status" value="1"/>
</dbReference>
<evidence type="ECO:0000256" key="4">
    <source>
        <dbReference type="ARBA" id="ARBA00022679"/>
    </source>
</evidence>
<dbReference type="Pfam" id="PF02518">
    <property type="entry name" value="HATPase_c"/>
    <property type="match status" value="1"/>
</dbReference>
<evidence type="ECO:0000256" key="7">
    <source>
        <dbReference type="PROSITE-ProRule" id="PRU00169"/>
    </source>
</evidence>
<keyword evidence="4" id="KW-0808">Transferase</keyword>
<dbReference type="InterPro" id="IPR008207">
    <property type="entry name" value="Sig_transdc_His_kin_Hpt_dom"/>
</dbReference>
<dbReference type="InterPro" id="IPR004358">
    <property type="entry name" value="Sig_transdc_His_kin-like_C"/>
</dbReference>